<protein>
    <recommendedName>
        <fullName evidence="4">Secreted protein</fullName>
    </recommendedName>
</protein>
<dbReference type="Proteomes" id="UP000319949">
    <property type="component" value="Unassembled WGS sequence"/>
</dbReference>
<comment type="caution">
    <text evidence="2">The sequence shown here is derived from an EMBL/GenBank/DDBJ whole genome shotgun (WGS) entry which is preliminary data.</text>
</comment>
<reference evidence="2 3" key="1">
    <citation type="submission" date="2019-06" db="EMBL/GenBank/DDBJ databases">
        <title>Genomic Encyclopedia of Type Strains, Phase IV (KMG-V): Genome sequencing to study the core and pangenomes of soil and plant-associated prokaryotes.</title>
        <authorList>
            <person name="Whitman W."/>
        </authorList>
    </citation>
    <scope>NUCLEOTIDE SEQUENCE [LARGE SCALE GENOMIC DNA]</scope>
    <source>
        <strain evidence="2 3">BR 510</strain>
    </source>
</reference>
<name>A0A560E5U4_9BRAD</name>
<keyword evidence="3" id="KW-1185">Reference proteome</keyword>
<dbReference type="EMBL" id="VITK01000002">
    <property type="protein sequence ID" value="TWB04745.1"/>
    <property type="molecule type" value="Genomic_DNA"/>
</dbReference>
<accession>A0A560E5U4</accession>
<organism evidence="2 3">
    <name type="scientific">Bradyrhizobium stylosanthis</name>
    <dbReference type="NCBI Taxonomy" id="1803665"/>
    <lineage>
        <taxon>Bacteria</taxon>
        <taxon>Pseudomonadati</taxon>
        <taxon>Pseudomonadota</taxon>
        <taxon>Alphaproteobacteria</taxon>
        <taxon>Hyphomicrobiales</taxon>
        <taxon>Nitrobacteraceae</taxon>
        <taxon>Bradyrhizobium</taxon>
    </lineage>
</organism>
<proteinExistence type="predicted"/>
<feature type="chain" id="PRO_5022032901" description="Secreted protein" evidence="1">
    <location>
        <begin position="22"/>
        <end position="80"/>
    </location>
</feature>
<evidence type="ECO:0000256" key="1">
    <source>
        <dbReference type="SAM" id="SignalP"/>
    </source>
</evidence>
<gene>
    <name evidence="2" type="ORF">FBZ96_1021226</name>
</gene>
<dbReference type="AlphaFoldDB" id="A0A560E5U4"/>
<evidence type="ECO:0000313" key="3">
    <source>
        <dbReference type="Proteomes" id="UP000319949"/>
    </source>
</evidence>
<feature type="signal peptide" evidence="1">
    <location>
        <begin position="1"/>
        <end position="21"/>
    </location>
</feature>
<evidence type="ECO:0008006" key="4">
    <source>
        <dbReference type="Google" id="ProtNLM"/>
    </source>
</evidence>
<sequence length="80" mass="8160">MKILGLSVLAAFVLTSHAALAQTVMKSEPPPGQLGPGQVVYVECGPGKARKITGGSNVSSSGVVGPGQRRQYGPCVAMKH</sequence>
<evidence type="ECO:0000313" key="2">
    <source>
        <dbReference type="EMBL" id="TWB04745.1"/>
    </source>
</evidence>
<keyword evidence="1" id="KW-0732">Signal</keyword>